<evidence type="ECO:0000313" key="6">
    <source>
        <dbReference type="Proteomes" id="UP000004827"/>
    </source>
</evidence>
<dbReference type="InterPro" id="IPR000160">
    <property type="entry name" value="GGDEF_dom"/>
</dbReference>
<dbReference type="InterPro" id="IPR001638">
    <property type="entry name" value="Solute-binding_3/MltF_N"/>
</dbReference>
<feature type="chain" id="PRO_5003039697" description="diguanylate cyclase" evidence="3">
    <location>
        <begin position="30"/>
        <end position="463"/>
    </location>
</feature>
<dbReference type="PANTHER" id="PTHR45138:SF5">
    <property type="entry name" value="BIFUNCTIONAL PERIPLASMIC SUBSTRATE BINDING PROTEIN_CYTOPLASMIC DIGUANYLATE CYCLASE"/>
    <property type="match status" value="1"/>
</dbReference>
<dbReference type="PROSITE" id="PS50887">
    <property type="entry name" value="GGDEF"/>
    <property type="match status" value="1"/>
</dbReference>
<evidence type="ECO:0000256" key="2">
    <source>
        <dbReference type="SAM" id="Phobius"/>
    </source>
</evidence>
<sequence>MRMDHRRSQKLSLMLLVFCNFLFSSVVNAAEQQKLIIANSKAWKPYSYIDDQGKPSGILIDFWLAFGQVNNVDIEFKLMDWNDSLEAVKYGKADIQAGLIRSPSREKYLDFGEPLLEIDTQLYVHQRFLGEKLGQLLAGNLDVAIGIVKGGFEQEFAQEHFPHIALTEYVNNELLMQAVNRGELDAFIADSQVANFYIVIADGAKEFMPAQFLYSAELRPAVAKDNMRLLNQIDEGFTRLTTNEKNRILSRWVHIETVYPRYLIPGLVTGTLMVVILYALQLRRTVRLRTRQLEEANHKLTLLSQTDSLTGIHNRHYFFNQLTKERDHSKSLTLMVFDIDDFKRINDTYGHGAGDSAICLITACVRSALEPDMEFARIGGEEFAILVHGKTAEASQQLAELICQRIAEKELMISSNTFVTLTISLGCAFYHSPTESPTLHMADSLMYEAKGKGKNQVVFRELL</sequence>
<dbReference type="Pfam" id="PF00497">
    <property type="entry name" value="SBP_bac_3"/>
    <property type="match status" value="1"/>
</dbReference>
<dbReference type="Gene3D" id="3.40.190.10">
    <property type="entry name" value="Periplasmic binding protein-like II"/>
    <property type="match status" value="2"/>
</dbReference>
<dbReference type="AlphaFoldDB" id="D2YB85"/>
<dbReference type="SMART" id="SM00062">
    <property type="entry name" value="PBPb"/>
    <property type="match status" value="1"/>
</dbReference>
<dbReference type="PANTHER" id="PTHR45138">
    <property type="entry name" value="REGULATORY COMPONENTS OF SENSORY TRANSDUCTION SYSTEM"/>
    <property type="match status" value="1"/>
</dbReference>
<dbReference type="EMBL" id="ACYU01000025">
    <property type="protein sequence ID" value="EEW07999.1"/>
    <property type="molecule type" value="Genomic_DNA"/>
</dbReference>
<evidence type="ECO:0000256" key="1">
    <source>
        <dbReference type="ARBA" id="ARBA00012528"/>
    </source>
</evidence>
<dbReference type="GO" id="GO:0043709">
    <property type="term" value="P:cell adhesion involved in single-species biofilm formation"/>
    <property type="evidence" value="ECO:0007669"/>
    <property type="project" value="TreeGrafter"/>
</dbReference>
<dbReference type="Gene3D" id="3.30.70.270">
    <property type="match status" value="1"/>
</dbReference>
<reference evidence="5 6" key="1">
    <citation type="journal article" date="2009" name="BMC Evol. Biol.">
        <title>Genomic taxonomy of Vibrios.</title>
        <authorList>
            <person name="Thompson C.C."/>
            <person name="Vicente A.C."/>
            <person name="Souza R.C."/>
            <person name="Vasconcelos A.T."/>
            <person name="Vesth T."/>
            <person name="Alves N.Jr."/>
            <person name="Ussery D.W."/>
            <person name="Iida T."/>
            <person name="Thompson F.L."/>
        </authorList>
    </citation>
    <scope>NUCLEOTIDE SEQUENCE [LARGE SCALE GENOMIC DNA]</scope>
    <source>
        <strain evidence="5 6">VM603</strain>
    </source>
</reference>
<name>D2YB85_VIBMI</name>
<dbReference type="GO" id="GO:0052621">
    <property type="term" value="F:diguanylate cyclase activity"/>
    <property type="evidence" value="ECO:0007669"/>
    <property type="project" value="UniProtKB-EC"/>
</dbReference>
<evidence type="ECO:0000256" key="3">
    <source>
        <dbReference type="SAM" id="SignalP"/>
    </source>
</evidence>
<proteinExistence type="predicted"/>
<dbReference type="GO" id="GO:0005886">
    <property type="term" value="C:plasma membrane"/>
    <property type="evidence" value="ECO:0007669"/>
    <property type="project" value="TreeGrafter"/>
</dbReference>
<dbReference type="InterPro" id="IPR029787">
    <property type="entry name" value="Nucleotide_cyclase"/>
</dbReference>
<feature type="domain" description="GGDEF" evidence="4">
    <location>
        <begin position="330"/>
        <end position="462"/>
    </location>
</feature>
<evidence type="ECO:0000313" key="5">
    <source>
        <dbReference type="EMBL" id="EEW07999.1"/>
    </source>
</evidence>
<keyword evidence="3" id="KW-0732">Signal</keyword>
<protein>
    <recommendedName>
        <fullName evidence="1">diguanylate cyclase</fullName>
        <ecNumber evidence="1">2.7.7.65</ecNumber>
    </recommendedName>
</protein>
<dbReference type="GO" id="GO:1902201">
    <property type="term" value="P:negative regulation of bacterial-type flagellum-dependent cell motility"/>
    <property type="evidence" value="ECO:0007669"/>
    <property type="project" value="TreeGrafter"/>
</dbReference>
<dbReference type="SMART" id="SM00267">
    <property type="entry name" value="GGDEF"/>
    <property type="match status" value="1"/>
</dbReference>
<dbReference type="SUPFAM" id="SSF53850">
    <property type="entry name" value="Periplasmic binding protein-like II"/>
    <property type="match status" value="1"/>
</dbReference>
<dbReference type="SUPFAM" id="SSF55073">
    <property type="entry name" value="Nucleotide cyclase"/>
    <property type="match status" value="1"/>
</dbReference>
<feature type="signal peptide" evidence="3">
    <location>
        <begin position="1"/>
        <end position="29"/>
    </location>
</feature>
<dbReference type="Proteomes" id="UP000004827">
    <property type="component" value="Unassembled WGS sequence"/>
</dbReference>
<accession>D2YB85</accession>
<gene>
    <name evidence="5" type="ORF">VMB_07820</name>
</gene>
<dbReference type="Pfam" id="PF00990">
    <property type="entry name" value="GGDEF"/>
    <property type="match status" value="1"/>
</dbReference>
<keyword evidence="2" id="KW-0812">Transmembrane</keyword>
<dbReference type="InterPro" id="IPR050469">
    <property type="entry name" value="Diguanylate_Cyclase"/>
</dbReference>
<dbReference type="InterPro" id="IPR043128">
    <property type="entry name" value="Rev_trsase/Diguanyl_cyclase"/>
</dbReference>
<feature type="transmembrane region" description="Helical" evidence="2">
    <location>
        <begin position="262"/>
        <end position="280"/>
    </location>
</feature>
<dbReference type="NCBIfam" id="TIGR00254">
    <property type="entry name" value="GGDEF"/>
    <property type="match status" value="1"/>
</dbReference>
<dbReference type="EC" id="2.7.7.65" evidence="1"/>
<comment type="caution">
    <text evidence="5">The sequence shown here is derived from an EMBL/GenBank/DDBJ whole genome shotgun (WGS) entry which is preliminary data.</text>
</comment>
<dbReference type="CDD" id="cd13706">
    <property type="entry name" value="PBP2_HisK_like_1"/>
    <property type="match status" value="1"/>
</dbReference>
<organism evidence="5 6">
    <name type="scientific">Vibrio mimicus VM603</name>
    <dbReference type="NCBI Taxonomy" id="671074"/>
    <lineage>
        <taxon>Bacteria</taxon>
        <taxon>Pseudomonadati</taxon>
        <taxon>Pseudomonadota</taxon>
        <taxon>Gammaproteobacteria</taxon>
        <taxon>Vibrionales</taxon>
        <taxon>Vibrionaceae</taxon>
        <taxon>Vibrio</taxon>
    </lineage>
</organism>
<keyword evidence="2" id="KW-1133">Transmembrane helix</keyword>
<keyword evidence="2" id="KW-0472">Membrane</keyword>
<evidence type="ECO:0000259" key="4">
    <source>
        <dbReference type="PROSITE" id="PS50887"/>
    </source>
</evidence>
<dbReference type="CDD" id="cd01949">
    <property type="entry name" value="GGDEF"/>
    <property type="match status" value="1"/>
</dbReference>